<dbReference type="PATRIC" id="fig|1514904.3.peg.1511"/>
<dbReference type="OrthoDB" id="9792157at2"/>
<dbReference type="Pfam" id="PF00717">
    <property type="entry name" value="Peptidase_S24"/>
    <property type="match status" value="1"/>
</dbReference>
<proteinExistence type="predicted"/>
<dbReference type="Gene3D" id="2.10.109.10">
    <property type="entry name" value="Umud Fragment, subunit A"/>
    <property type="match status" value="1"/>
</dbReference>
<dbReference type="STRING" id="1514904.SU32_01570"/>
<evidence type="ECO:0000259" key="4">
    <source>
        <dbReference type="Pfam" id="PF00717"/>
    </source>
</evidence>
<dbReference type="RefSeq" id="WP_053997578.1">
    <property type="nucleotide sequence ID" value="NZ_JXMU01000002.1"/>
</dbReference>
<feature type="domain" description="Peptidase S24/S26A/S26B/S26C" evidence="4">
    <location>
        <begin position="109"/>
        <end position="228"/>
    </location>
</feature>
<keyword evidence="6" id="KW-1185">Reference proteome</keyword>
<evidence type="ECO:0000256" key="1">
    <source>
        <dbReference type="ARBA" id="ARBA00023015"/>
    </source>
</evidence>
<dbReference type="PANTHER" id="PTHR40661">
    <property type="match status" value="1"/>
</dbReference>
<keyword evidence="2 5" id="KW-0238">DNA-binding</keyword>
<dbReference type="InterPro" id="IPR036286">
    <property type="entry name" value="LexA/Signal_pep-like_sf"/>
</dbReference>
<protein>
    <submittedName>
        <fullName evidence="5">DNA-binding protein</fullName>
    </submittedName>
</protein>
<organism evidence="5 6">
    <name type="scientific">Ahrensia marina</name>
    <dbReference type="NCBI Taxonomy" id="1514904"/>
    <lineage>
        <taxon>Bacteria</taxon>
        <taxon>Pseudomonadati</taxon>
        <taxon>Pseudomonadota</taxon>
        <taxon>Alphaproteobacteria</taxon>
        <taxon>Hyphomicrobiales</taxon>
        <taxon>Ahrensiaceae</taxon>
        <taxon>Ahrensia</taxon>
    </lineage>
</organism>
<dbReference type="SUPFAM" id="SSF51306">
    <property type="entry name" value="LexA/Signal peptidase"/>
    <property type="match status" value="1"/>
</dbReference>
<evidence type="ECO:0000313" key="5">
    <source>
        <dbReference type="EMBL" id="KPB02473.1"/>
    </source>
</evidence>
<evidence type="ECO:0000256" key="2">
    <source>
        <dbReference type="ARBA" id="ARBA00023125"/>
    </source>
</evidence>
<evidence type="ECO:0000256" key="3">
    <source>
        <dbReference type="ARBA" id="ARBA00023163"/>
    </source>
</evidence>
<dbReference type="CDD" id="cd06529">
    <property type="entry name" value="S24_LexA-like"/>
    <property type="match status" value="1"/>
</dbReference>
<dbReference type="GO" id="GO:0003677">
    <property type="term" value="F:DNA binding"/>
    <property type="evidence" value="ECO:0007669"/>
    <property type="project" value="UniProtKB-KW"/>
</dbReference>
<gene>
    <name evidence="5" type="ORF">SU32_01570</name>
</gene>
<accession>A0A0M9GP99</accession>
<dbReference type="Proteomes" id="UP000038011">
    <property type="component" value="Unassembled WGS sequence"/>
</dbReference>
<sequence>MLSHERIWRAIDRLAEAHDLTPSGLAKRAGLDSTTFNKSKRFASDGRARWPSTESLSKIMEATGSSLREFTSMIDGAASGTDYTQPALNAAAGLAEPSHLYDMSLRGVPVVGMAQAGGGGFFDDAGFPVGQGWDQVQLPGVDADNNTYALKITGDSMLPLYREGDIIIVSPTASVRKGDRIVARTTEGEVMAKILKRKTATSIDLSSTNNEYDDLSFAITDIEWMARILWASQ</sequence>
<keyword evidence="3" id="KW-0804">Transcription</keyword>
<dbReference type="EMBL" id="JXMU01000002">
    <property type="protein sequence ID" value="KPB02473.1"/>
    <property type="molecule type" value="Genomic_DNA"/>
</dbReference>
<dbReference type="InterPro" id="IPR015927">
    <property type="entry name" value="Peptidase_S24_S26A/B/C"/>
</dbReference>
<dbReference type="PANTHER" id="PTHR40661:SF3">
    <property type="entry name" value="FELS-1 PROPHAGE TRANSCRIPTIONAL REGULATOR"/>
    <property type="match status" value="1"/>
</dbReference>
<comment type="caution">
    <text evidence="5">The sequence shown here is derived from an EMBL/GenBank/DDBJ whole genome shotgun (WGS) entry which is preliminary data.</text>
</comment>
<keyword evidence="1" id="KW-0805">Transcription regulation</keyword>
<name>A0A0M9GP99_9HYPH</name>
<reference evidence="5 6" key="1">
    <citation type="submission" date="2015-01" db="EMBL/GenBank/DDBJ databases">
        <title>Ahrensia donghaiensis sp. nov., a novel dimethylsulphoniopropionate-cleavage bacterium isolated from seawater and emended descriptions of the genus Ahrensia and Ahrensia kielensis.</title>
        <authorList>
            <person name="Liu J."/>
        </authorList>
    </citation>
    <scope>NUCLEOTIDE SEQUENCE [LARGE SCALE GENOMIC DNA]</scope>
    <source>
        <strain evidence="5 6">LZD062</strain>
    </source>
</reference>
<dbReference type="AlphaFoldDB" id="A0A0M9GP99"/>
<dbReference type="InterPro" id="IPR039418">
    <property type="entry name" value="LexA-like"/>
</dbReference>
<evidence type="ECO:0000313" key="6">
    <source>
        <dbReference type="Proteomes" id="UP000038011"/>
    </source>
</evidence>